<evidence type="ECO:0000256" key="4">
    <source>
        <dbReference type="ARBA" id="ARBA00023187"/>
    </source>
</evidence>
<keyword evidence="4" id="KW-0508">mRNA splicing</keyword>
<keyword evidence="1" id="KW-0853">WD repeat</keyword>
<keyword evidence="3" id="KW-0677">Repeat</keyword>
<dbReference type="SMART" id="SM00320">
    <property type="entry name" value="WD40"/>
    <property type="match status" value="2"/>
</dbReference>
<dbReference type="Pfam" id="PF00400">
    <property type="entry name" value="WD40"/>
    <property type="match status" value="1"/>
</dbReference>
<dbReference type="GO" id="GO:0003723">
    <property type="term" value="F:RNA binding"/>
    <property type="evidence" value="ECO:0007669"/>
    <property type="project" value="TreeGrafter"/>
</dbReference>
<evidence type="ECO:0000313" key="7">
    <source>
        <dbReference type="EMBL" id="PNY06546.1"/>
    </source>
</evidence>
<dbReference type="EMBL" id="ASHM01001365">
    <property type="protein sequence ID" value="PNY06546.1"/>
    <property type="molecule type" value="Genomic_DNA"/>
</dbReference>
<evidence type="ECO:0000313" key="8">
    <source>
        <dbReference type="Proteomes" id="UP000236291"/>
    </source>
</evidence>
<accession>A0A2K3NU32</accession>
<dbReference type="SUPFAM" id="SSF50978">
    <property type="entry name" value="WD40 repeat-like"/>
    <property type="match status" value="1"/>
</dbReference>
<comment type="caution">
    <text evidence="7">The sequence shown here is derived from an EMBL/GenBank/DDBJ whole genome shotgun (WGS) entry which is preliminary data.</text>
</comment>
<dbReference type="InterPro" id="IPR001680">
    <property type="entry name" value="WD40_rpt"/>
</dbReference>
<dbReference type="PANTHER" id="PTHR19877">
    <property type="entry name" value="EUKARYOTIC TRANSLATION INITIATION FACTOR 3 SUBUNIT I"/>
    <property type="match status" value="1"/>
</dbReference>
<dbReference type="InterPro" id="IPR036322">
    <property type="entry name" value="WD40_repeat_dom_sf"/>
</dbReference>
<evidence type="ECO:0000256" key="2">
    <source>
        <dbReference type="ARBA" id="ARBA00022664"/>
    </source>
</evidence>
<name>A0A2K3NU32_TRIPR</name>
<comment type="similarity">
    <text evidence="5">Belongs to the WD repeat STRAP family.</text>
</comment>
<dbReference type="PANTHER" id="PTHR19877:SF13">
    <property type="entry name" value="SERINE-THREONINE KINASE RECEPTOR-ASSOCIATED PROTEIN"/>
    <property type="match status" value="1"/>
</dbReference>
<sequence length="143" mass="16004">MEKKKVTVPLVCHGHSRPVVDLFYSPVTPDGFFLISASKDASPMLRNGETGDWIGTFEGHKGAVWSCCLDANALRAATASADFSTGFYHHRWSIVHYLFQPSDRVMPPYLAIVSLFWVALEIMHDFQTHKLTLDIDSFLCTLG</sequence>
<evidence type="ECO:0000256" key="6">
    <source>
        <dbReference type="ARBA" id="ARBA00040390"/>
    </source>
</evidence>
<evidence type="ECO:0000256" key="1">
    <source>
        <dbReference type="ARBA" id="ARBA00022574"/>
    </source>
</evidence>
<keyword evidence="7" id="KW-0675">Receptor</keyword>
<evidence type="ECO:0000256" key="5">
    <source>
        <dbReference type="ARBA" id="ARBA00038394"/>
    </source>
</evidence>
<dbReference type="GO" id="GO:0016301">
    <property type="term" value="F:kinase activity"/>
    <property type="evidence" value="ECO:0007669"/>
    <property type="project" value="UniProtKB-KW"/>
</dbReference>
<dbReference type="InterPro" id="IPR015943">
    <property type="entry name" value="WD40/YVTN_repeat-like_dom_sf"/>
</dbReference>
<dbReference type="GO" id="GO:0000387">
    <property type="term" value="P:spliceosomal snRNP assembly"/>
    <property type="evidence" value="ECO:0007669"/>
    <property type="project" value="TreeGrafter"/>
</dbReference>
<dbReference type="Proteomes" id="UP000236291">
    <property type="component" value="Unassembled WGS sequence"/>
</dbReference>
<evidence type="ECO:0000256" key="3">
    <source>
        <dbReference type="ARBA" id="ARBA00022737"/>
    </source>
</evidence>
<keyword evidence="7" id="KW-0808">Transferase</keyword>
<organism evidence="7 8">
    <name type="scientific">Trifolium pratense</name>
    <name type="common">Red clover</name>
    <dbReference type="NCBI Taxonomy" id="57577"/>
    <lineage>
        <taxon>Eukaryota</taxon>
        <taxon>Viridiplantae</taxon>
        <taxon>Streptophyta</taxon>
        <taxon>Embryophyta</taxon>
        <taxon>Tracheophyta</taxon>
        <taxon>Spermatophyta</taxon>
        <taxon>Magnoliopsida</taxon>
        <taxon>eudicotyledons</taxon>
        <taxon>Gunneridae</taxon>
        <taxon>Pentapetalae</taxon>
        <taxon>rosids</taxon>
        <taxon>fabids</taxon>
        <taxon>Fabales</taxon>
        <taxon>Fabaceae</taxon>
        <taxon>Papilionoideae</taxon>
        <taxon>50 kb inversion clade</taxon>
        <taxon>NPAAA clade</taxon>
        <taxon>Hologalegina</taxon>
        <taxon>IRL clade</taxon>
        <taxon>Trifolieae</taxon>
        <taxon>Trifolium</taxon>
    </lineage>
</organism>
<reference evidence="7 8" key="2">
    <citation type="journal article" date="2017" name="Front. Plant Sci.">
        <title>Gene Classification and Mining of Molecular Markers Useful in Red Clover (Trifolium pratense) Breeding.</title>
        <authorList>
            <person name="Istvanek J."/>
            <person name="Dluhosova J."/>
            <person name="Dluhos P."/>
            <person name="Patkova L."/>
            <person name="Nedelnik J."/>
            <person name="Repkova J."/>
        </authorList>
    </citation>
    <scope>NUCLEOTIDE SEQUENCE [LARGE SCALE GENOMIC DNA]</scope>
    <source>
        <strain evidence="8">cv. Tatra</strain>
        <tissue evidence="7">Young leaves</tissue>
    </source>
</reference>
<keyword evidence="2" id="KW-0507">mRNA processing</keyword>
<dbReference type="GO" id="GO:0032797">
    <property type="term" value="C:SMN complex"/>
    <property type="evidence" value="ECO:0007669"/>
    <property type="project" value="TreeGrafter"/>
</dbReference>
<reference evidence="7 8" key="1">
    <citation type="journal article" date="2014" name="Am. J. Bot.">
        <title>Genome assembly and annotation for red clover (Trifolium pratense; Fabaceae).</title>
        <authorList>
            <person name="Istvanek J."/>
            <person name="Jaros M."/>
            <person name="Krenek A."/>
            <person name="Repkova J."/>
        </authorList>
    </citation>
    <scope>NUCLEOTIDE SEQUENCE [LARGE SCALE GENOMIC DNA]</scope>
    <source>
        <strain evidence="8">cv. Tatra</strain>
        <tissue evidence="7">Young leaves</tissue>
    </source>
</reference>
<keyword evidence="7" id="KW-0418">Kinase</keyword>
<dbReference type="ExpressionAtlas" id="A0A2K3NU32">
    <property type="expression patterns" value="baseline"/>
</dbReference>
<dbReference type="Gene3D" id="2.130.10.10">
    <property type="entry name" value="YVTN repeat-like/Quinoprotein amine dehydrogenase"/>
    <property type="match status" value="1"/>
</dbReference>
<gene>
    <name evidence="7" type="ORF">L195_g003016</name>
</gene>
<protein>
    <recommendedName>
        <fullName evidence="6">Serine-threonine kinase receptor-associated protein</fullName>
    </recommendedName>
</protein>
<proteinExistence type="inferred from homology"/>
<dbReference type="AlphaFoldDB" id="A0A2K3NU32"/>